<dbReference type="Gene3D" id="3.50.50.60">
    <property type="entry name" value="FAD/NAD(P)-binding domain"/>
    <property type="match status" value="1"/>
</dbReference>
<dbReference type="PANTHER" id="PTHR13789">
    <property type="entry name" value="MONOOXYGENASE"/>
    <property type="match status" value="1"/>
</dbReference>
<keyword evidence="2" id="KW-0285">Flavoprotein</keyword>
<dbReference type="PRINTS" id="PR00420">
    <property type="entry name" value="RNGMNOXGNASE"/>
</dbReference>
<dbReference type="EMBL" id="UOEQ01000365">
    <property type="protein sequence ID" value="VAW21638.1"/>
    <property type="molecule type" value="Genomic_DNA"/>
</dbReference>
<dbReference type="SUPFAM" id="SSF54373">
    <property type="entry name" value="FAD-linked reductases, C-terminal domain"/>
    <property type="match status" value="1"/>
</dbReference>
<evidence type="ECO:0000313" key="7">
    <source>
        <dbReference type="EMBL" id="VAW21638.1"/>
    </source>
</evidence>
<dbReference type="GO" id="GO:0004497">
    <property type="term" value="F:monooxygenase activity"/>
    <property type="evidence" value="ECO:0007669"/>
    <property type="project" value="UniProtKB-KW"/>
</dbReference>
<comment type="cofactor">
    <cofactor evidence="1">
        <name>FAD</name>
        <dbReference type="ChEBI" id="CHEBI:57692"/>
    </cofactor>
</comment>
<name>A0A3B0TUI1_9ZZZZ</name>
<evidence type="ECO:0000256" key="4">
    <source>
        <dbReference type="ARBA" id="ARBA00023002"/>
    </source>
</evidence>
<evidence type="ECO:0000256" key="5">
    <source>
        <dbReference type="ARBA" id="ARBA00023033"/>
    </source>
</evidence>
<dbReference type="InterPro" id="IPR036188">
    <property type="entry name" value="FAD/NAD-bd_sf"/>
</dbReference>
<dbReference type="SUPFAM" id="SSF51905">
    <property type="entry name" value="FAD/NAD(P)-binding domain"/>
    <property type="match status" value="1"/>
</dbReference>
<dbReference type="GO" id="GO:0071949">
    <property type="term" value="F:FAD binding"/>
    <property type="evidence" value="ECO:0007669"/>
    <property type="project" value="InterPro"/>
</dbReference>
<sequence length="409" mass="44192">MRKKASASNDNIAGGSYNSSRTVHIAGAGIAGMTLALALAKHGVKSTIIEKTKSLQTEGAGIQISPNARHILNDLGLGAALDNIGFAPKAIDIYPFRNKKPLISLKLGEIASKRFGTPYIVVHRADLAQILYQSCQRENLVEIQFAVTNFDMITHANGLSVSREHDDGHIHETTPFAFIGADGVHSPTRTKILNGPDATYSGYTAWRSLIPSSMMKGQLNLDHTSLLWGPGFHAVTYPHPKRHVINVALFCKEPLDDDMKPKMSAPNLPKPAATCPRFAAIIDSSEGGWKKWPLFAVKTSQWHKGPVGLIGDAAHAMLPFQAQGAAMAIEDAATLAPLLASAPDATTALSKYYKNRKNRVSKIVGISASNGEIYHMGAPFSYARDLVVFAQGSTAHLKRLSWIYGHKTI</sequence>
<dbReference type="PANTHER" id="PTHR13789:SF318">
    <property type="entry name" value="GERANYLGERANYL DIPHOSPHATE REDUCTASE"/>
    <property type="match status" value="1"/>
</dbReference>
<organism evidence="7">
    <name type="scientific">hydrothermal vent metagenome</name>
    <dbReference type="NCBI Taxonomy" id="652676"/>
    <lineage>
        <taxon>unclassified sequences</taxon>
        <taxon>metagenomes</taxon>
        <taxon>ecological metagenomes</taxon>
    </lineage>
</organism>
<evidence type="ECO:0000256" key="1">
    <source>
        <dbReference type="ARBA" id="ARBA00001974"/>
    </source>
</evidence>
<proteinExistence type="predicted"/>
<dbReference type="InterPro" id="IPR002938">
    <property type="entry name" value="FAD-bd"/>
</dbReference>
<dbReference type="Pfam" id="PF01494">
    <property type="entry name" value="FAD_binding_3"/>
    <property type="match status" value="1"/>
</dbReference>
<dbReference type="AlphaFoldDB" id="A0A3B0TUI1"/>
<reference evidence="7" key="1">
    <citation type="submission" date="2018-06" db="EMBL/GenBank/DDBJ databases">
        <authorList>
            <person name="Zhirakovskaya E."/>
        </authorList>
    </citation>
    <scope>NUCLEOTIDE SEQUENCE</scope>
</reference>
<keyword evidence="5" id="KW-0503">Monooxygenase</keyword>
<dbReference type="InterPro" id="IPR050493">
    <property type="entry name" value="FAD-dep_Monooxygenase_BioMet"/>
</dbReference>
<feature type="domain" description="FAD-binding" evidence="6">
    <location>
        <begin position="22"/>
        <end position="364"/>
    </location>
</feature>
<evidence type="ECO:0000256" key="2">
    <source>
        <dbReference type="ARBA" id="ARBA00022630"/>
    </source>
</evidence>
<keyword evidence="3" id="KW-0274">FAD</keyword>
<keyword evidence="4" id="KW-0560">Oxidoreductase</keyword>
<protein>
    <submittedName>
        <fullName evidence="7">Uncharacterized oxidoreductase</fullName>
    </submittedName>
</protein>
<gene>
    <name evidence="7" type="ORF">MNBD_ALPHA11-749</name>
</gene>
<evidence type="ECO:0000259" key="6">
    <source>
        <dbReference type="Pfam" id="PF01494"/>
    </source>
</evidence>
<evidence type="ECO:0000256" key="3">
    <source>
        <dbReference type="ARBA" id="ARBA00022827"/>
    </source>
</evidence>
<accession>A0A3B0TUI1</accession>